<comment type="caution">
    <text evidence="1">The sequence shown here is derived from an EMBL/GenBank/DDBJ whole genome shotgun (WGS) entry which is preliminary data.</text>
</comment>
<dbReference type="Proteomes" id="UP000292927">
    <property type="component" value="Unassembled WGS sequence"/>
</dbReference>
<evidence type="ECO:0000313" key="2">
    <source>
        <dbReference type="Proteomes" id="UP000292927"/>
    </source>
</evidence>
<gene>
    <name evidence="1" type="ORF">EV209_2439</name>
</gene>
<reference evidence="1 2" key="1">
    <citation type="submission" date="2019-02" db="EMBL/GenBank/DDBJ databases">
        <title>Genomic Encyclopedia of Type Strains, Phase IV (KMG-IV): sequencing the most valuable type-strain genomes for metagenomic binning, comparative biology and taxonomic classification.</title>
        <authorList>
            <person name="Goeker M."/>
        </authorList>
    </citation>
    <scope>NUCLEOTIDE SEQUENCE [LARGE SCALE GENOMIC DNA]</scope>
    <source>
        <strain evidence="1 2">DSM 29486</strain>
    </source>
</reference>
<dbReference type="AlphaFoldDB" id="A0A4Q7P2F2"/>
<evidence type="ECO:0000313" key="1">
    <source>
        <dbReference type="EMBL" id="RZS94073.1"/>
    </source>
</evidence>
<protein>
    <submittedName>
        <fullName evidence="1">AAA domain-containing protein</fullName>
    </submittedName>
</protein>
<sequence length="181" mass="20196">MKARIVIVSGACGTGKTSIARLLAENSSCARAAHLHTDDFYQYIRKGYTAPWLDESGDQNETVIDAVVASAKKFSEGGYEVYVDGVIGPWFLAPWTETAREGIDIRYIVLRPDEQTTVSRALKREQRDFFPLSRDAIIDVWQSLSNLGKYEPNVIDTTAQTIEESAACIQKMLQEGAFRIL</sequence>
<accession>A0A4Q7P2F2</accession>
<organism evidence="1 2">
    <name type="scientific">Cuneatibacter caecimuris</name>
    <dbReference type="NCBI Taxonomy" id="1796618"/>
    <lineage>
        <taxon>Bacteria</taxon>
        <taxon>Bacillati</taxon>
        <taxon>Bacillota</taxon>
        <taxon>Clostridia</taxon>
        <taxon>Lachnospirales</taxon>
        <taxon>Lachnospiraceae</taxon>
        <taxon>Cuneatibacter</taxon>
    </lineage>
</organism>
<dbReference type="EMBL" id="SGXF01000005">
    <property type="protein sequence ID" value="RZS94073.1"/>
    <property type="molecule type" value="Genomic_DNA"/>
</dbReference>
<dbReference type="RefSeq" id="WP_130435708.1">
    <property type="nucleotide sequence ID" value="NZ_SGXF01000005.1"/>
</dbReference>
<dbReference type="SUPFAM" id="SSF52540">
    <property type="entry name" value="P-loop containing nucleoside triphosphate hydrolases"/>
    <property type="match status" value="1"/>
</dbReference>
<name>A0A4Q7P2F2_9FIRM</name>
<proteinExistence type="predicted"/>
<dbReference type="Gene3D" id="3.40.50.300">
    <property type="entry name" value="P-loop containing nucleotide triphosphate hydrolases"/>
    <property type="match status" value="1"/>
</dbReference>
<dbReference type="Pfam" id="PF13238">
    <property type="entry name" value="AAA_18"/>
    <property type="match status" value="1"/>
</dbReference>
<keyword evidence="2" id="KW-1185">Reference proteome</keyword>
<dbReference type="InterPro" id="IPR027417">
    <property type="entry name" value="P-loop_NTPase"/>
</dbReference>
<dbReference type="OrthoDB" id="1649389at2"/>